<dbReference type="GO" id="GO:0006007">
    <property type="term" value="P:glucose catabolic process"/>
    <property type="evidence" value="ECO:0007669"/>
    <property type="project" value="InterPro"/>
</dbReference>
<gene>
    <name evidence="2" type="ORF">COX21_03355</name>
</gene>
<dbReference type="GO" id="GO:0030145">
    <property type="term" value="F:manganese ion binding"/>
    <property type="evidence" value="ECO:0007669"/>
    <property type="project" value="TreeGrafter"/>
</dbReference>
<dbReference type="GO" id="GO:0004619">
    <property type="term" value="F:phosphoglycerate mutase activity"/>
    <property type="evidence" value="ECO:0007669"/>
    <property type="project" value="InterPro"/>
</dbReference>
<dbReference type="PANTHER" id="PTHR31637">
    <property type="entry name" value="2,3-BISPHOSPHOGLYCERATE-INDEPENDENT PHOSPHOGLYCERATE MUTASE"/>
    <property type="match status" value="1"/>
</dbReference>
<dbReference type="Pfam" id="PF01676">
    <property type="entry name" value="Metalloenzyme"/>
    <property type="match status" value="1"/>
</dbReference>
<dbReference type="InterPro" id="IPR006124">
    <property type="entry name" value="Metalloenzyme"/>
</dbReference>
<protein>
    <recommendedName>
        <fullName evidence="1">Metalloenzyme domain-containing protein</fullName>
    </recommendedName>
</protein>
<comment type="caution">
    <text evidence="2">The sequence shown here is derived from an EMBL/GenBank/DDBJ whole genome shotgun (WGS) entry which is preliminary data.</text>
</comment>
<sequence>MVNMNKSKKPAEPLPPKPLRRPVVLLLLDGWGVSNTRENNAIRQAKIPNFKHLVAHYPAAVISGSSKKDSINYTMIGAGSLESNQISLSKIITDCRWKQIKIAETEKFALISNFFNNSPDQFLGEDYDLVPSVIKSAEDVDIKMSTPEVIKHFSQALKSNRYDFILLSLANIDNVSHYGDFKKTIAAIEFIDQTLKKIAQLVLNQKGILLVTSSHGYAEQVFDLQTDLTTKENTDNPVPVIIVGEEYAGKTIGLEEAPANDLSLLDPVGSLLDISPTILHIMGLNVPQTMKGKSLI</sequence>
<accession>A0A2G9ZME8</accession>
<dbReference type="Gene3D" id="3.40.720.10">
    <property type="entry name" value="Alkaline Phosphatase, subunit A"/>
    <property type="match status" value="1"/>
</dbReference>
<organism evidence="2 3">
    <name type="scientific">Candidatus Falkowbacteria bacterium CG23_combo_of_CG06-09_8_20_14_all_41_10</name>
    <dbReference type="NCBI Taxonomy" id="1974571"/>
    <lineage>
        <taxon>Bacteria</taxon>
        <taxon>Candidatus Falkowiibacteriota</taxon>
    </lineage>
</organism>
<proteinExistence type="predicted"/>
<dbReference type="PANTHER" id="PTHR31637:SF0">
    <property type="entry name" value="2,3-BISPHOSPHOGLYCERATE-INDEPENDENT PHOSPHOGLYCERATE MUTASE"/>
    <property type="match status" value="1"/>
</dbReference>
<reference evidence="2 3" key="1">
    <citation type="submission" date="2017-09" db="EMBL/GenBank/DDBJ databases">
        <title>Depth-based differentiation of microbial function through sediment-hosted aquifers and enrichment of novel symbionts in the deep terrestrial subsurface.</title>
        <authorList>
            <person name="Probst A.J."/>
            <person name="Ladd B."/>
            <person name="Jarett J.K."/>
            <person name="Geller-Mcgrath D.E."/>
            <person name="Sieber C.M."/>
            <person name="Emerson J.B."/>
            <person name="Anantharaman K."/>
            <person name="Thomas B.C."/>
            <person name="Malmstrom R."/>
            <person name="Stieglmeier M."/>
            <person name="Klingl A."/>
            <person name="Woyke T."/>
            <person name="Ryan C.M."/>
            <person name="Banfield J.F."/>
        </authorList>
    </citation>
    <scope>NUCLEOTIDE SEQUENCE [LARGE SCALE GENOMIC DNA]</scope>
    <source>
        <strain evidence="2">CG23_combo_of_CG06-09_8_20_14_all_41_10</strain>
    </source>
</reference>
<feature type="domain" description="Metalloenzyme" evidence="1">
    <location>
        <begin position="22"/>
        <end position="285"/>
    </location>
</feature>
<name>A0A2G9ZME8_9BACT</name>
<dbReference type="AlphaFoldDB" id="A0A2G9ZME8"/>
<evidence type="ECO:0000313" key="2">
    <source>
        <dbReference type="EMBL" id="PIP34355.1"/>
    </source>
</evidence>
<dbReference type="Proteomes" id="UP000231408">
    <property type="component" value="Unassembled WGS sequence"/>
</dbReference>
<dbReference type="SUPFAM" id="SSF53649">
    <property type="entry name" value="Alkaline phosphatase-like"/>
    <property type="match status" value="1"/>
</dbReference>
<evidence type="ECO:0000259" key="1">
    <source>
        <dbReference type="Pfam" id="PF01676"/>
    </source>
</evidence>
<dbReference type="InterPro" id="IPR005995">
    <property type="entry name" value="Pgm_bpd_ind"/>
</dbReference>
<evidence type="ECO:0000313" key="3">
    <source>
        <dbReference type="Proteomes" id="UP000231408"/>
    </source>
</evidence>
<dbReference type="EMBL" id="PCSE01000098">
    <property type="protein sequence ID" value="PIP34355.1"/>
    <property type="molecule type" value="Genomic_DNA"/>
</dbReference>
<dbReference type="InterPro" id="IPR017850">
    <property type="entry name" value="Alkaline_phosphatase_core_sf"/>
</dbReference>